<keyword evidence="1" id="KW-0472">Membrane</keyword>
<accession>A0A9D5XA31</accession>
<sequence length="108" mass="11870">MEEKKQSKLEQLADRYKISALISAVITAISYIGQIAMVSNLAKETQHLTEYTTRYPSLTPPADISSSIANTQQLIPLLNAIMAFAGIVFIVSILCYLFCGILKASKED</sequence>
<organism evidence="2 3">
    <name type="scientific">Lancefieldella parvula</name>
    <dbReference type="NCBI Taxonomy" id="1382"/>
    <lineage>
        <taxon>Bacteria</taxon>
        <taxon>Bacillati</taxon>
        <taxon>Actinomycetota</taxon>
        <taxon>Coriobacteriia</taxon>
        <taxon>Coriobacteriales</taxon>
        <taxon>Atopobiaceae</taxon>
        <taxon>Lancefieldella</taxon>
    </lineage>
</organism>
<gene>
    <name evidence="2" type="ORF">HXK24_02185</name>
</gene>
<dbReference type="AlphaFoldDB" id="A0A9D5XA31"/>
<feature type="transmembrane region" description="Helical" evidence="1">
    <location>
        <begin position="80"/>
        <end position="102"/>
    </location>
</feature>
<evidence type="ECO:0000256" key="1">
    <source>
        <dbReference type="SAM" id="Phobius"/>
    </source>
</evidence>
<dbReference type="EMBL" id="JABZGU010000027">
    <property type="protein sequence ID" value="MBF4802617.1"/>
    <property type="molecule type" value="Genomic_DNA"/>
</dbReference>
<comment type="caution">
    <text evidence="2">The sequence shown here is derived from an EMBL/GenBank/DDBJ whole genome shotgun (WGS) entry which is preliminary data.</text>
</comment>
<keyword evidence="1" id="KW-1133">Transmembrane helix</keyword>
<evidence type="ECO:0000313" key="2">
    <source>
        <dbReference type="EMBL" id="MBF4802617.1"/>
    </source>
</evidence>
<dbReference type="Proteomes" id="UP000787322">
    <property type="component" value="Unassembled WGS sequence"/>
</dbReference>
<keyword evidence="1" id="KW-0812">Transmembrane</keyword>
<evidence type="ECO:0000313" key="3">
    <source>
        <dbReference type="Proteomes" id="UP000787322"/>
    </source>
</evidence>
<name>A0A9D5XA31_9ACTN</name>
<proteinExistence type="predicted"/>
<reference evidence="2" key="1">
    <citation type="submission" date="2020-04" db="EMBL/GenBank/DDBJ databases">
        <title>Deep metagenomics examines the oral microbiome during advanced dental caries in children, revealing novel taxa and co-occurrences with host molecules.</title>
        <authorList>
            <person name="Baker J.L."/>
            <person name="Morton J.T."/>
            <person name="Dinis M."/>
            <person name="Alvarez R."/>
            <person name="Tran N.C."/>
            <person name="Knight R."/>
            <person name="Edlund A."/>
        </authorList>
    </citation>
    <scope>NUCLEOTIDE SEQUENCE</scope>
    <source>
        <strain evidence="2">JCVI_3_bin.11</strain>
    </source>
</reference>
<feature type="transmembrane region" description="Helical" evidence="1">
    <location>
        <begin position="21"/>
        <end position="42"/>
    </location>
</feature>
<protein>
    <submittedName>
        <fullName evidence="2">Uncharacterized protein</fullName>
    </submittedName>
</protein>